<protein>
    <submittedName>
        <fullName evidence="3">Uncharacterized protein</fullName>
    </submittedName>
</protein>
<dbReference type="RefSeq" id="WP_133742291.1">
    <property type="nucleotide sequence ID" value="NZ_SNYN01000013.1"/>
</dbReference>
<sequence>MIDTDLITTAITLILASVALALLGCLLFVADAWVRRRHRADAAGRRHPPARATATEREKQHA</sequence>
<keyword evidence="4" id="KW-1185">Reference proteome</keyword>
<proteinExistence type="predicted"/>
<feature type="transmembrane region" description="Helical" evidence="2">
    <location>
        <begin position="6"/>
        <end position="29"/>
    </location>
</feature>
<dbReference type="EMBL" id="SNYN01000013">
    <property type="protein sequence ID" value="TDQ50249.1"/>
    <property type="molecule type" value="Genomic_DNA"/>
</dbReference>
<gene>
    <name evidence="3" type="ORF">EV190_11318</name>
</gene>
<keyword evidence="2" id="KW-0812">Transmembrane</keyword>
<evidence type="ECO:0000256" key="1">
    <source>
        <dbReference type="SAM" id="MobiDB-lite"/>
    </source>
</evidence>
<feature type="region of interest" description="Disordered" evidence="1">
    <location>
        <begin position="39"/>
        <end position="62"/>
    </location>
</feature>
<organism evidence="3 4">
    <name type="scientific">Actinorugispora endophytica</name>
    <dbReference type="NCBI Taxonomy" id="1605990"/>
    <lineage>
        <taxon>Bacteria</taxon>
        <taxon>Bacillati</taxon>
        <taxon>Actinomycetota</taxon>
        <taxon>Actinomycetes</taxon>
        <taxon>Streptosporangiales</taxon>
        <taxon>Nocardiopsidaceae</taxon>
        <taxon>Actinorugispora</taxon>
    </lineage>
</organism>
<keyword evidence="2" id="KW-1133">Transmembrane helix</keyword>
<feature type="compositionally biased region" description="Basic residues" evidence="1">
    <location>
        <begin position="39"/>
        <end position="49"/>
    </location>
</feature>
<evidence type="ECO:0000313" key="3">
    <source>
        <dbReference type="EMBL" id="TDQ50249.1"/>
    </source>
</evidence>
<accession>A0A4R6UW89</accession>
<keyword evidence="2" id="KW-0472">Membrane</keyword>
<reference evidence="3 4" key="1">
    <citation type="submission" date="2019-03" db="EMBL/GenBank/DDBJ databases">
        <title>Genomic Encyclopedia of Type Strains, Phase IV (KMG-IV): sequencing the most valuable type-strain genomes for metagenomic binning, comparative biology and taxonomic classification.</title>
        <authorList>
            <person name="Goeker M."/>
        </authorList>
    </citation>
    <scope>NUCLEOTIDE SEQUENCE [LARGE SCALE GENOMIC DNA]</scope>
    <source>
        <strain evidence="3 4">DSM 46770</strain>
    </source>
</reference>
<dbReference type="Proteomes" id="UP000295281">
    <property type="component" value="Unassembled WGS sequence"/>
</dbReference>
<comment type="caution">
    <text evidence="3">The sequence shown here is derived from an EMBL/GenBank/DDBJ whole genome shotgun (WGS) entry which is preliminary data.</text>
</comment>
<name>A0A4R6UW89_9ACTN</name>
<dbReference type="AlphaFoldDB" id="A0A4R6UW89"/>
<evidence type="ECO:0000256" key="2">
    <source>
        <dbReference type="SAM" id="Phobius"/>
    </source>
</evidence>
<evidence type="ECO:0000313" key="4">
    <source>
        <dbReference type="Proteomes" id="UP000295281"/>
    </source>
</evidence>